<dbReference type="KEGG" id="pamo:BAR1_16665"/>
<dbReference type="EMBL" id="CP032125">
    <property type="protein sequence ID" value="AXX99421.1"/>
    <property type="molecule type" value="Genomic_DNA"/>
</dbReference>
<reference evidence="2 3" key="1">
    <citation type="submission" date="2018-09" db="EMBL/GenBank/DDBJ databases">
        <title>Profundibacter amoris BAR1 gen. nov., sp. nov., a new member of the Roseobacter clade isolated at Lokis Castle Vent Field on the Arctic Mid-Oceanic Ridge.</title>
        <authorList>
            <person name="Le Moine Bauer S."/>
            <person name="Sjoeberg A.G."/>
            <person name="L'Haridon S."/>
            <person name="Stokke R."/>
            <person name="Roalkvam I."/>
            <person name="Steen I.H."/>
            <person name="Dahle H."/>
        </authorList>
    </citation>
    <scope>NUCLEOTIDE SEQUENCE [LARGE SCALE GENOMIC DNA]</scope>
    <source>
        <strain evidence="2 3">BAR1</strain>
    </source>
</reference>
<name>A0A347UKP3_9RHOB</name>
<feature type="transmembrane region" description="Helical" evidence="1">
    <location>
        <begin position="7"/>
        <end position="30"/>
    </location>
</feature>
<sequence length="245" mass="27235">MLKPRSISFATIVALLPVTFAFLTIIYILLGTNGRTWASAPLETGFYLAIGLNLACYISALIHRSTQLFITNLVISFLIILTFFGAVATSFPETGSRYNNHGLSGVASIGVICAILIFVQNIRWAWSIAIAMSLAILVVPVTAYYFISKPLYTVVRETDLSKTCLIQTPTYEYNYNNSHSYERAQRIYSIEDLTLGILIGEHSPRIIEISGMQARQWSYSGRRFGRSYSLVQPPVICASDIPKAN</sequence>
<evidence type="ECO:0000256" key="1">
    <source>
        <dbReference type="SAM" id="Phobius"/>
    </source>
</evidence>
<gene>
    <name evidence="2" type="ORF">BAR1_16665</name>
</gene>
<proteinExistence type="predicted"/>
<keyword evidence="3" id="KW-1185">Reference proteome</keyword>
<feature type="transmembrane region" description="Helical" evidence="1">
    <location>
        <begin position="101"/>
        <end position="119"/>
    </location>
</feature>
<dbReference type="OrthoDB" id="9828304at2"/>
<evidence type="ECO:0000313" key="3">
    <source>
        <dbReference type="Proteomes" id="UP000261704"/>
    </source>
</evidence>
<feature type="transmembrane region" description="Helical" evidence="1">
    <location>
        <begin position="45"/>
        <end position="62"/>
    </location>
</feature>
<dbReference type="AlphaFoldDB" id="A0A347UKP3"/>
<organism evidence="2 3">
    <name type="scientific">Profundibacter amoris</name>
    <dbReference type="NCBI Taxonomy" id="2171755"/>
    <lineage>
        <taxon>Bacteria</taxon>
        <taxon>Pseudomonadati</taxon>
        <taxon>Pseudomonadota</taxon>
        <taxon>Alphaproteobacteria</taxon>
        <taxon>Rhodobacterales</taxon>
        <taxon>Paracoccaceae</taxon>
        <taxon>Profundibacter</taxon>
    </lineage>
</organism>
<evidence type="ECO:0000313" key="2">
    <source>
        <dbReference type="EMBL" id="AXX99421.1"/>
    </source>
</evidence>
<accession>A0A347UKP3</accession>
<feature type="transmembrane region" description="Helical" evidence="1">
    <location>
        <begin position="69"/>
        <end position="89"/>
    </location>
</feature>
<keyword evidence="1" id="KW-0472">Membrane</keyword>
<dbReference type="RefSeq" id="WP_118944073.1">
    <property type="nucleotide sequence ID" value="NZ_CP032125.1"/>
</dbReference>
<dbReference type="Proteomes" id="UP000261704">
    <property type="component" value="Chromosome"/>
</dbReference>
<keyword evidence="1" id="KW-1133">Transmembrane helix</keyword>
<feature type="transmembrane region" description="Helical" evidence="1">
    <location>
        <begin position="126"/>
        <end position="147"/>
    </location>
</feature>
<keyword evidence="1" id="KW-0812">Transmembrane</keyword>
<protein>
    <submittedName>
        <fullName evidence="2">Uncharacterized protein</fullName>
    </submittedName>
</protein>